<dbReference type="RefSeq" id="WP_136898586.1">
    <property type="nucleotide sequence ID" value="NZ_SWJE01000020.1"/>
</dbReference>
<dbReference type="PROSITE" id="PS51900">
    <property type="entry name" value="CB"/>
    <property type="match status" value="1"/>
</dbReference>
<dbReference type="CDD" id="cd00796">
    <property type="entry name" value="INT_Rci_Hp1_C"/>
    <property type="match status" value="1"/>
</dbReference>
<dbReference type="AlphaFoldDB" id="A0A4U1HNP8"/>
<feature type="domain" description="Tyr recombinase" evidence="6">
    <location>
        <begin position="100"/>
        <end position="279"/>
    </location>
</feature>
<gene>
    <name evidence="8" type="ORF">FAZ69_29305</name>
</gene>
<dbReference type="Pfam" id="PF00589">
    <property type="entry name" value="Phage_integrase"/>
    <property type="match status" value="1"/>
</dbReference>
<dbReference type="Gene3D" id="1.10.443.10">
    <property type="entry name" value="Intergrase catalytic core"/>
    <property type="match status" value="1"/>
</dbReference>
<dbReference type="InterPro" id="IPR013762">
    <property type="entry name" value="Integrase-like_cat_sf"/>
</dbReference>
<feature type="domain" description="Core-binding (CB)" evidence="7">
    <location>
        <begin position="1"/>
        <end position="78"/>
    </location>
</feature>
<keyword evidence="9" id="KW-1185">Reference proteome</keyword>
<evidence type="ECO:0000256" key="2">
    <source>
        <dbReference type="ARBA" id="ARBA00022908"/>
    </source>
</evidence>
<sequence length="284" mass="32492">MVFEEVVGIYLAAKSHRSKQRDLYSLKRLQPYFGGRRLVELRRADVRAYVTLRQGEGVSQATIHRELRFFSAAINFVRLEHDRNDLPNPVARLGLGEASGRVRWITRRESDGLIVAASQFARRPHLANFIRLALNTGCRKNELLRLEWSRVDLEKSILWFEPEHTKNAKRRTVPLNEAAVVALRDQRRWLSVNVPRANWVFAVNGDARLTTIQKGFQAACDRAGIEDFRVHDLRHTFASWLVMAGVSLYVVKELLGHSSITVTERYAHLAPHVGRSAVQLLLDV</sequence>
<dbReference type="PANTHER" id="PTHR30349:SF64">
    <property type="entry name" value="PROPHAGE INTEGRASE INTD-RELATED"/>
    <property type="match status" value="1"/>
</dbReference>
<evidence type="ECO:0000256" key="5">
    <source>
        <dbReference type="PROSITE-ProRule" id="PRU01248"/>
    </source>
</evidence>
<dbReference type="EMBL" id="SWJE01000020">
    <property type="protein sequence ID" value="TKC80406.1"/>
    <property type="molecule type" value="Genomic_DNA"/>
</dbReference>
<organism evidence="8 9">
    <name type="scientific">Trinickia terrae</name>
    <dbReference type="NCBI Taxonomy" id="2571161"/>
    <lineage>
        <taxon>Bacteria</taxon>
        <taxon>Pseudomonadati</taxon>
        <taxon>Pseudomonadota</taxon>
        <taxon>Betaproteobacteria</taxon>
        <taxon>Burkholderiales</taxon>
        <taxon>Burkholderiaceae</taxon>
        <taxon>Trinickia</taxon>
    </lineage>
</organism>
<reference evidence="8 9" key="1">
    <citation type="submission" date="2019-04" db="EMBL/GenBank/DDBJ databases">
        <title>Trinickia sp. 7GSK02, isolated from subtropical forest soil.</title>
        <authorList>
            <person name="Gao Z.-H."/>
            <person name="Qiu L.-H."/>
        </authorList>
    </citation>
    <scope>NUCLEOTIDE SEQUENCE [LARGE SCALE GENOMIC DNA]</scope>
    <source>
        <strain evidence="8 9">7GSK02</strain>
    </source>
</reference>
<evidence type="ECO:0000256" key="1">
    <source>
        <dbReference type="ARBA" id="ARBA00008857"/>
    </source>
</evidence>
<dbReference type="GO" id="GO:0006310">
    <property type="term" value="P:DNA recombination"/>
    <property type="evidence" value="ECO:0007669"/>
    <property type="project" value="UniProtKB-KW"/>
</dbReference>
<dbReference type="InterPro" id="IPR011010">
    <property type="entry name" value="DNA_brk_join_enz"/>
</dbReference>
<comment type="similarity">
    <text evidence="1">Belongs to the 'phage' integrase family.</text>
</comment>
<comment type="caution">
    <text evidence="8">The sequence shown here is derived from an EMBL/GenBank/DDBJ whole genome shotgun (WGS) entry which is preliminary data.</text>
</comment>
<proteinExistence type="inferred from homology"/>
<dbReference type="OrthoDB" id="662444at2"/>
<evidence type="ECO:0000259" key="7">
    <source>
        <dbReference type="PROSITE" id="PS51900"/>
    </source>
</evidence>
<dbReference type="GO" id="GO:0015074">
    <property type="term" value="P:DNA integration"/>
    <property type="evidence" value="ECO:0007669"/>
    <property type="project" value="UniProtKB-KW"/>
</dbReference>
<evidence type="ECO:0000256" key="3">
    <source>
        <dbReference type="ARBA" id="ARBA00023125"/>
    </source>
</evidence>
<evidence type="ECO:0000313" key="9">
    <source>
        <dbReference type="Proteomes" id="UP000305539"/>
    </source>
</evidence>
<dbReference type="SUPFAM" id="SSF56349">
    <property type="entry name" value="DNA breaking-rejoining enzymes"/>
    <property type="match status" value="1"/>
</dbReference>
<evidence type="ECO:0000259" key="6">
    <source>
        <dbReference type="PROSITE" id="PS51898"/>
    </source>
</evidence>
<keyword evidence="4" id="KW-0233">DNA recombination</keyword>
<dbReference type="InterPro" id="IPR002104">
    <property type="entry name" value="Integrase_catalytic"/>
</dbReference>
<dbReference type="Proteomes" id="UP000305539">
    <property type="component" value="Unassembled WGS sequence"/>
</dbReference>
<protein>
    <submittedName>
        <fullName evidence="8">Site-specific integrase</fullName>
    </submittedName>
</protein>
<dbReference type="PROSITE" id="PS51898">
    <property type="entry name" value="TYR_RECOMBINASE"/>
    <property type="match status" value="1"/>
</dbReference>
<dbReference type="Gene3D" id="1.10.150.130">
    <property type="match status" value="1"/>
</dbReference>
<evidence type="ECO:0000256" key="4">
    <source>
        <dbReference type="ARBA" id="ARBA00023172"/>
    </source>
</evidence>
<dbReference type="InterPro" id="IPR044068">
    <property type="entry name" value="CB"/>
</dbReference>
<keyword evidence="3 5" id="KW-0238">DNA-binding</keyword>
<dbReference type="PANTHER" id="PTHR30349">
    <property type="entry name" value="PHAGE INTEGRASE-RELATED"/>
    <property type="match status" value="1"/>
</dbReference>
<keyword evidence="2" id="KW-0229">DNA integration</keyword>
<evidence type="ECO:0000313" key="8">
    <source>
        <dbReference type="EMBL" id="TKC80406.1"/>
    </source>
</evidence>
<name>A0A4U1HNP8_9BURK</name>
<dbReference type="InterPro" id="IPR050090">
    <property type="entry name" value="Tyrosine_recombinase_XerCD"/>
</dbReference>
<dbReference type="InterPro" id="IPR010998">
    <property type="entry name" value="Integrase_recombinase_N"/>
</dbReference>
<accession>A0A4U1HNP8</accession>
<dbReference type="GO" id="GO:0003677">
    <property type="term" value="F:DNA binding"/>
    <property type="evidence" value="ECO:0007669"/>
    <property type="project" value="UniProtKB-UniRule"/>
</dbReference>